<dbReference type="Proteomes" id="UP001162483">
    <property type="component" value="Unassembled WGS sequence"/>
</dbReference>
<reference evidence="1" key="1">
    <citation type="submission" date="2023-05" db="EMBL/GenBank/DDBJ databases">
        <authorList>
            <person name="Stuckert A."/>
        </authorList>
    </citation>
    <scope>NUCLEOTIDE SEQUENCE</scope>
</reference>
<sequence>MRGSGSAQRSDQRCAVSASCQCPSVPAGTAEQCHVPVHTSMPTHINQCLPVHINATYQ</sequence>
<gene>
    <name evidence="1" type="ORF">SPARVUS_LOCUS7432199</name>
</gene>
<keyword evidence="2" id="KW-1185">Reference proteome</keyword>
<comment type="caution">
    <text evidence="1">The sequence shown here is derived from an EMBL/GenBank/DDBJ whole genome shotgun (WGS) entry which is preliminary data.</text>
</comment>
<name>A0ABN9DIH9_9NEOB</name>
<proteinExistence type="predicted"/>
<organism evidence="1 2">
    <name type="scientific">Staurois parvus</name>
    <dbReference type="NCBI Taxonomy" id="386267"/>
    <lineage>
        <taxon>Eukaryota</taxon>
        <taxon>Metazoa</taxon>
        <taxon>Chordata</taxon>
        <taxon>Craniata</taxon>
        <taxon>Vertebrata</taxon>
        <taxon>Euteleostomi</taxon>
        <taxon>Amphibia</taxon>
        <taxon>Batrachia</taxon>
        <taxon>Anura</taxon>
        <taxon>Neobatrachia</taxon>
        <taxon>Ranoidea</taxon>
        <taxon>Ranidae</taxon>
        <taxon>Staurois</taxon>
    </lineage>
</organism>
<accession>A0ABN9DIH9</accession>
<dbReference type="EMBL" id="CATNWA010014489">
    <property type="protein sequence ID" value="CAI9572349.1"/>
    <property type="molecule type" value="Genomic_DNA"/>
</dbReference>
<protein>
    <submittedName>
        <fullName evidence="1">Uncharacterized protein</fullName>
    </submittedName>
</protein>
<evidence type="ECO:0000313" key="2">
    <source>
        <dbReference type="Proteomes" id="UP001162483"/>
    </source>
</evidence>
<evidence type="ECO:0000313" key="1">
    <source>
        <dbReference type="EMBL" id="CAI9572349.1"/>
    </source>
</evidence>